<comment type="caution">
    <text evidence="2">The sequence shown here is derived from an EMBL/GenBank/DDBJ whole genome shotgun (WGS) entry which is preliminary data.</text>
</comment>
<protein>
    <submittedName>
        <fullName evidence="2">Polysaccharide pyruvyl transferase family protein</fullName>
    </submittedName>
</protein>
<organism evidence="2 3">
    <name type="scientific">Ruminococcus intestinalis</name>
    <dbReference type="NCBI Taxonomy" id="2763066"/>
    <lineage>
        <taxon>Bacteria</taxon>
        <taxon>Bacillati</taxon>
        <taxon>Bacillota</taxon>
        <taxon>Clostridia</taxon>
        <taxon>Eubacteriales</taxon>
        <taxon>Oscillospiraceae</taxon>
        <taxon>Ruminococcus</taxon>
    </lineage>
</organism>
<evidence type="ECO:0000313" key="3">
    <source>
        <dbReference type="Proteomes" id="UP000636755"/>
    </source>
</evidence>
<feature type="domain" description="Polysaccharide pyruvyl transferase" evidence="1">
    <location>
        <begin position="13"/>
        <end position="303"/>
    </location>
</feature>
<evidence type="ECO:0000259" key="1">
    <source>
        <dbReference type="Pfam" id="PF04230"/>
    </source>
</evidence>
<dbReference type="Pfam" id="PF04230">
    <property type="entry name" value="PS_pyruv_trans"/>
    <property type="match status" value="1"/>
</dbReference>
<dbReference type="Proteomes" id="UP000636755">
    <property type="component" value="Unassembled WGS sequence"/>
</dbReference>
<dbReference type="GO" id="GO:0016740">
    <property type="term" value="F:transferase activity"/>
    <property type="evidence" value="ECO:0007669"/>
    <property type="project" value="UniProtKB-KW"/>
</dbReference>
<keyword evidence="3" id="KW-1185">Reference proteome</keyword>
<dbReference type="InterPro" id="IPR007345">
    <property type="entry name" value="Polysacch_pyruvyl_Trfase"/>
</dbReference>
<accession>A0ABR7HLX4</accession>
<gene>
    <name evidence="2" type="ORF">H8R91_08065</name>
</gene>
<name>A0ABR7HLX4_9FIRM</name>
<evidence type="ECO:0000313" key="2">
    <source>
        <dbReference type="EMBL" id="MBC5728472.1"/>
    </source>
</evidence>
<sequence length="367" mass="42365">MKVAFITRHTPSNYGSVLQTFATQKAIEALGHEAVCINYIRTDELPENQAKTHLAVSRWNKNAATRLLYKVTQKPVFDAATKRFDVYRSNMLKLTDEVWNTPEQLAENLPKADIYMTGSDQVWNTVGTGVIDPAYFLSFVPDDKKKIAYAGCFGTKTVRDEDRDNIIKWLKRYDHITIREKSGVELAKSLGVDAEQVLDPTFLMTPQNWLDTLPKKEKKESYVLVYQLHPNKEFQTYSKEFAKRKNMKLIRVNPYFHHIFKPGKFVFCPPVEEFLWYIKNADYFLTDSFHGTSFAIGLNTQFVDVLPNVYSERNRSILATAGLEDRILMSYDDFKIADTPIDFTAVNQKINAERTRSAEILKKIIEE</sequence>
<keyword evidence="2" id="KW-0808">Transferase</keyword>
<reference evidence="2 3" key="1">
    <citation type="submission" date="2020-08" db="EMBL/GenBank/DDBJ databases">
        <title>Genome public.</title>
        <authorList>
            <person name="Liu C."/>
            <person name="Sun Q."/>
        </authorList>
    </citation>
    <scope>NUCLEOTIDE SEQUENCE [LARGE SCALE GENOMIC DNA]</scope>
    <source>
        <strain evidence="2 3">NSJ-71</strain>
    </source>
</reference>
<proteinExistence type="predicted"/>
<dbReference type="RefSeq" id="WP_186935578.1">
    <property type="nucleotide sequence ID" value="NZ_JACOPS010000003.1"/>
</dbReference>
<dbReference type="EMBL" id="JACOPS010000003">
    <property type="protein sequence ID" value="MBC5728472.1"/>
    <property type="molecule type" value="Genomic_DNA"/>
</dbReference>